<dbReference type="AlphaFoldDB" id="A0A3L9LCL7"/>
<protein>
    <recommendedName>
        <fullName evidence="3">LSM domain-containing protein</fullName>
    </recommendedName>
</protein>
<gene>
    <name evidence="1" type="ORF">EAE32_06515</name>
</gene>
<sequence length="68" mass="7254">MRTLRGLEGAKVMVNLTNGDALVGRLARTGRDYLDLTSAELRSRQDSGSLDGTVIIPAAQIAWVQVVG</sequence>
<name>A0A3L9LCL7_9MICC</name>
<dbReference type="RefSeq" id="WP_121864523.1">
    <property type="nucleotide sequence ID" value="NZ_RDEX01000001.1"/>
</dbReference>
<evidence type="ECO:0008006" key="3">
    <source>
        <dbReference type="Google" id="ProtNLM"/>
    </source>
</evidence>
<proteinExistence type="predicted"/>
<organism evidence="1 2">
    <name type="scientific">Kocuria tytonicola</name>
    <dbReference type="NCBI Taxonomy" id="2055946"/>
    <lineage>
        <taxon>Bacteria</taxon>
        <taxon>Bacillati</taxon>
        <taxon>Actinomycetota</taxon>
        <taxon>Actinomycetes</taxon>
        <taxon>Micrococcales</taxon>
        <taxon>Micrococcaceae</taxon>
        <taxon>Kocuria</taxon>
    </lineage>
</organism>
<evidence type="ECO:0000313" key="1">
    <source>
        <dbReference type="EMBL" id="RLY94787.1"/>
    </source>
</evidence>
<comment type="caution">
    <text evidence="1">The sequence shown here is derived from an EMBL/GenBank/DDBJ whole genome shotgun (WGS) entry which is preliminary data.</text>
</comment>
<dbReference type="EMBL" id="RDEX01000001">
    <property type="protein sequence ID" value="RLY94787.1"/>
    <property type="molecule type" value="Genomic_DNA"/>
</dbReference>
<dbReference type="Proteomes" id="UP000277871">
    <property type="component" value="Unassembled WGS sequence"/>
</dbReference>
<keyword evidence="2" id="KW-1185">Reference proteome</keyword>
<reference evidence="1 2" key="1">
    <citation type="submission" date="2018-10" db="EMBL/GenBank/DDBJ databases">
        <title>Kocuria tytonicola, new bacteria from the preen glands of American barn owls (Tyto furcata).</title>
        <authorList>
            <person name="Braun M.S."/>
            <person name="Wang E."/>
            <person name="Zimmermann S."/>
            <person name="Boutin S."/>
            <person name="Wagner H."/>
            <person name="Wink M."/>
        </authorList>
    </citation>
    <scope>NUCLEOTIDE SEQUENCE [LARGE SCALE GENOMIC DNA]</scope>
    <source>
        <strain evidence="1 2">473</strain>
    </source>
</reference>
<evidence type="ECO:0000313" key="2">
    <source>
        <dbReference type="Proteomes" id="UP000277871"/>
    </source>
</evidence>
<accession>A0A3L9LCL7</accession>